<comment type="similarity">
    <text evidence="2">Belongs to the WD repeat TAF5 family.</text>
</comment>
<dbReference type="EMBL" id="JBBJBU010000001">
    <property type="protein sequence ID" value="KAK7207363.1"/>
    <property type="molecule type" value="Genomic_DNA"/>
</dbReference>
<dbReference type="Pfam" id="PF08513">
    <property type="entry name" value="LisH"/>
    <property type="match status" value="1"/>
</dbReference>
<dbReference type="InterPro" id="IPR020472">
    <property type="entry name" value="WD40_PAC1"/>
</dbReference>
<dbReference type="InterPro" id="IPR006594">
    <property type="entry name" value="LisH"/>
</dbReference>
<dbReference type="PRINTS" id="PR00320">
    <property type="entry name" value="GPROTEINBRPT"/>
</dbReference>
<reference evidence="11 12" key="1">
    <citation type="submission" date="2024-03" db="EMBL/GenBank/DDBJ databases">
        <title>Genome-scale model development and genomic sequencing of the oleaginous clade Lipomyces.</title>
        <authorList>
            <consortium name="Lawrence Berkeley National Laboratory"/>
            <person name="Czajka J.J."/>
            <person name="Han Y."/>
            <person name="Kim J."/>
            <person name="Mondo S.J."/>
            <person name="Hofstad B.A."/>
            <person name="Robles A."/>
            <person name="Haridas S."/>
            <person name="Riley R."/>
            <person name="LaButti K."/>
            <person name="Pangilinan J."/>
            <person name="Andreopoulos W."/>
            <person name="Lipzen A."/>
            <person name="Yan J."/>
            <person name="Wang M."/>
            <person name="Ng V."/>
            <person name="Grigoriev I.V."/>
            <person name="Spatafora J.W."/>
            <person name="Magnuson J.K."/>
            <person name="Baker S.E."/>
            <person name="Pomraning K.R."/>
        </authorList>
    </citation>
    <scope>NUCLEOTIDE SEQUENCE [LARGE SCALE GENOMIC DNA]</scope>
    <source>
        <strain evidence="11 12">Phaff 52-87</strain>
    </source>
</reference>
<organism evidence="11 12">
    <name type="scientific">Myxozyma melibiosi</name>
    <dbReference type="NCBI Taxonomy" id="54550"/>
    <lineage>
        <taxon>Eukaryota</taxon>
        <taxon>Fungi</taxon>
        <taxon>Dikarya</taxon>
        <taxon>Ascomycota</taxon>
        <taxon>Saccharomycotina</taxon>
        <taxon>Lipomycetes</taxon>
        <taxon>Lipomycetales</taxon>
        <taxon>Lipomycetaceae</taxon>
        <taxon>Myxozyma</taxon>
    </lineage>
</organism>
<keyword evidence="7" id="KW-0539">Nucleus</keyword>
<dbReference type="PROSITE" id="PS00678">
    <property type="entry name" value="WD_REPEATS_1"/>
    <property type="match status" value="3"/>
</dbReference>
<feature type="repeat" description="WD" evidence="8">
    <location>
        <begin position="602"/>
        <end position="638"/>
    </location>
</feature>
<dbReference type="InterPro" id="IPR001680">
    <property type="entry name" value="WD40_rpt"/>
</dbReference>
<feature type="repeat" description="WD" evidence="8">
    <location>
        <begin position="374"/>
        <end position="415"/>
    </location>
</feature>
<feature type="region of interest" description="Disordered" evidence="9">
    <location>
        <begin position="1"/>
        <end position="25"/>
    </location>
</feature>
<comment type="caution">
    <text evidence="11">The sequence shown here is derived from an EMBL/GenBank/DDBJ whole genome shotgun (WGS) entry which is preliminary data.</text>
</comment>
<dbReference type="InterPro" id="IPR019775">
    <property type="entry name" value="WD40_repeat_CS"/>
</dbReference>
<evidence type="ECO:0000256" key="9">
    <source>
        <dbReference type="SAM" id="MobiDB-lite"/>
    </source>
</evidence>
<evidence type="ECO:0000256" key="6">
    <source>
        <dbReference type="ARBA" id="ARBA00023163"/>
    </source>
</evidence>
<keyword evidence="4" id="KW-0677">Repeat</keyword>
<keyword evidence="5" id="KW-0805">Transcription regulation</keyword>
<feature type="repeat" description="WD" evidence="8">
    <location>
        <begin position="511"/>
        <end position="552"/>
    </location>
</feature>
<dbReference type="SMART" id="SM00320">
    <property type="entry name" value="WD40"/>
    <property type="match status" value="6"/>
</dbReference>
<keyword evidence="3 8" id="KW-0853">WD repeat</keyword>
<dbReference type="PANTHER" id="PTHR19879">
    <property type="entry name" value="TRANSCRIPTION INITIATION FACTOR TFIID"/>
    <property type="match status" value="1"/>
</dbReference>
<evidence type="ECO:0000256" key="7">
    <source>
        <dbReference type="ARBA" id="ARBA00023242"/>
    </source>
</evidence>
<dbReference type="InterPro" id="IPR037264">
    <property type="entry name" value="TFIID_NTD2_sf"/>
</dbReference>
<feature type="repeat" description="WD" evidence="8">
    <location>
        <begin position="553"/>
        <end position="594"/>
    </location>
</feature>
<proteinExistence type="inferred from homology"/>
<feature type="repeat" description="WD" evidence="8">
    <location>
        <begin position="469"/>
        <end position="501"/>
    </location>
</feature>
<dbReference type="PANTHER" id="PTHR19879:SF1">
    <property type="entry name" value="CANNONBALL-RELATED"/>
    <property type="match status" value="1"/>
</dbReference>
<dbReference type="InterPro" id="IPR036322">
    <property type="entry name" value="WD40_repeat_dom_sf"/>
</dbReference>
<dbReference type="CDD" id="cd08044">
    <property type="entry name" value="TAF5_NTD2"/>
    <property type="match status" value="1"/>
</dbReference>
<keyword evidence="6" id="KW-0804">Transcription</keyword>
<evidence type="ECO:0000256" key="2">
    <source>
        <dbReference type="ARBA" id="ARBA00009435"/>
    </source>
</evidence>
<accession>A0ABR1FE93</accession>
<protein>
    <submittedName>
        <fullName evidence="11">WD40-repeat-containing domain protein</fullName>
    </submittedName>
</protein>
<gene>
    <name evidence="11" type="ORF">BZA70DRAFT_298194</name>
</gene>
<dbReference type="InterPro" id="IPR015943">
    <property type="entry name" value="WD40/YVTN_repeat-like_dom_sf"/>
</dbReference>
<dbReference type="GeneID" id="90040105"/>
<feature type="domain" description="TFIID subunit TAF5 NTD2" evidence="10">
    <location>
        <begin position="96"/>
        <end position="232"/>
    </location>
</feature>
<dbReference type="Proteomes" id="UP001498771">
    <property type="component" value="Unassembled WGS sequence"/>
</dbReference>
<evidence type="ECO:0000256" key="5">
    <source>
        <dbReference type="ARBA" id="ARBA00023015"/>
    </source>
</evidence>
<name>A0ABR1FE93_9ASCO</name>
<dbReference type="Pfam" id="PF04494">
    <property type="entry name" value="TFIID_NTD2"/>
    <property type="match status" value="1"/>
</dbReference>
<dbReference type="SUPFAM" id="SSF50978">
    <property type="entry name" value="WD40 repeat-like"/>
    <property type="match status" value="1"/>
</dbReference>
<dbReference type="PROSITE" id="PS50294">
    <property type="entry name" value="WD_REPEATS_REGION"/>
    <property type="match status" value="5"/>
</dbReference>
<dbReference type="Pfam" id="PF00400">
    <property type="entry name" value="WD40"/>
    <property type="match status" value="6"/>
</dbReference>
<feature type="region of interest" description="Disordered" evidence="9">
    <location>
        <begin position="55"/>
        <end position="91"/>
    </location>
</feature>
<dbReference type="SUPFAM" id="SSF160897">
    <property type="entry name" value="Taf5 N-terminal domain-like"/>
    <property type="match status" value="1"/>
</dbReference>
<dbReference type="Gene3D" id="2.130.10.10">
    <property type="entry name" value="YVTN repeat-like/Quinoprotein amine dehydrogenase"/>
    <property type="match status" value="2"/>
</dbReference>
<feature type="compositionally biased region" description="Polar residues" evidence="9">
    <location>
        <begin position="76"/>
        <end position="91"/>
    </location>
</feature>
<evidence type="ECO:0000313" key="12">
    <source>
        <dbReference type="Proteomes" id="UP001498771"/>
    </source>
</evidence>
<sequence>MSNPQRPLGVGTPAAATPPPPTQYSAADLNRIVLEYLNKKGYSKTEQMLRIESATRTPAASVPGSPTPSGGHQDASRSATNGTVSNTDTLLKSSTDDPNLFIRAYKSLRDWIETSLDIFQPELRKLLFPIFVHTFFYLIQKPDSKSPATSLARRFFDTYSSDHSVLHGYDLQLLSGLTLPDHLQENETAKLYRQHKYRLNMSRTTFDLLLHFLDETENNGGPIIIRLINQYIETNVTPSRPDKYNDFSHSLGPDEGIPGHTTGQENRLNSQPVRLGRLPLDERMAKEVELRLKDEDDTAQNNNGIAGIGTTKTLLQEFHEMNQTEDSPVREVLPLPQYKGVDVEHEIAAVKDARSRLKIGPTEASLPSVCMYTFHNTYDGLNCLEFSNDSSLVAGGFSDSYLKIWSLKGEKLQSVVKGSQPLTSQRLVGHAGPVYGASFSPDGKYLLSCSEDKSARLWSMDTYTALVSYKGHSHPVWDVAFSPVGHYFATASHDQTARLWSCDHIYPLRIFAGHISDVDCVTFHPNSTYVLTGSSDKTCRMWDVAKGTPVRIMISHTAPVSAITMSPDGRTLASAADDGVIMLWDLGSGKAIKAMRGHEKGSSIYSLSFSREGSVLVSAGSDCSVRVWDVKGGSTTPSSTSSTVATLADSGKVLADGKAGDATAAGPAGGVAGSATGGAAGGSTAGGQSGDAAANAAKAGASARQTFATSDHMATFMTKRTPVYKVQFTGRNLCLAGGAFMGTS</sequence>
<evidence type="ECO:0000256" key="8">
    <source>
        <dbReference type="PROSITE-ProRule" id="PRU00221"/>
    </source>
</evidence>
<evidence type="ECO:0000256" key="3">
    <source>
        <dbReference type="ARBA" id="ARBA00022574"/>
    </source>
</evidence>
<dbReference type="InterPro" id="IPR007582">
    <property type="entry name" value="TFIID_NTD2"/>
</dbReference>
<comment type="subcellular location">
    <subcellularLocation>
        <location evidence="1">Nucleus</location>
    </subcellularLocation>
</comment>
<dbReference type="SMART" id="SM00667">
    <property type="entry name" value="LisH"/>
    <property type="match status" value="1"/>
</dbReference>
<dbReference type="PROSITE" id="PS50896">
    <property type="entry name" value="LISH"/>
    <property type="match status" value="1"/>
</dbReference>
<evidence type="ECO:0000256" key="4">
    <source>
        <dbReference type="ARBA" id="ARBA00022737"/>
    </source>
</evidence>
<evidence type="ECO:0000259" key="10">
    <source>
        <dbReference type="Pfam" id="PF04494"/>
    </source>
</evidence>
<dbReference type="Gene3D" id="1.25.40.500">
    <property type="entry name" value="TFIID subunit TAF5, NTD2 domain"/>
    <property type="match status" value="1"/>
</dbReference>
<dbReference type="PROSITE" id="PS50082">
    <property type="entry name" value="WD_REPEATS_2"/>
    <property type="match status" value="6"/>
</dbReference>
<evidence type="ECO:0000256" key="1">
    <source>
        <dbReference type="ARBA" id="ARBA00004123"/>
    </source>
</evidence>
<dbReference type="RefSeq" id="XP_064770396.1">
    <property type="nucleotide sequence ID" value="XM_064914593.1"/>
</dbReference>
<evidence type="ECO:0000313" key="11">
    <source>
        <dbReference type="EMBL" id="KAK7207363.1"/>
    </source>
</evidence>
<feature type="repeat" description="WD" evidence="8">
    <location>
        <begin position="427"/>
        <end position="468"/>
    </location>
</feature>
<keyword evidence="12" id="KW-1185">Reference proteome</keyword>
<dbReference type="CDD" id="cd00200">
    <property type="entry name" value="WD40"/>
    <property type="match status" value="1"/>
</dbReference>